<proteinExistence type="predicted"/>
<evidence type="ECO:0000313" key="1">
    <source>
        <dbReference type="EMBL" id="KAH0934411.1"/>
    </source>
</evidence>
<keyword evidence="2" id="KW-1185">Reference proteome</keyword>
<sequence>MELMWFGDSSGDASYAALASQVDNSAALELASYVFNVAELSVALSIHMTQSSKVVSAFTSIRIKTHTSGGFKNQRLHRWRTAQRWCTEKEGVARPSIKQVLRLLSESCDPLHLELATAVEEDKGWSPRGDLASSSRSHCSRSFLVETGSPPNGLSFRFTSRILALRVIKLFSNCNFGR</sequence>
<reference evidence="1 2" key="1">
    <citation type="submission" date="2021-05" db="EMBL/GenBank/DDBJ databases">
        <title>Genome Assembly of Synthetic Allotetraploid Brassica napus Reveals Homoeologous Exchanges between Subgenomes.</title>
        <authorList>
            <person name="Davis J.T."/>
        </authorList>
    </citation>
    <scope>NUCLEOTIDE SEQUENCE [LARGE SCALE GENOMIC DNA]</scope>
    <source>
        <strain evidence="2">cv. Da-Ae</strain>
        <tissue evidence="1">Seedling</tissue>
    </source>
</reference>
<dbReference type="Proteomes" id="UP000824890">
    <property type="component" value="Unassembled WGS sequence"/>
</dbReference>
<accession>A0ABQ8DYG7</accession>
<organism evidence="1 2">
    <name type="scientific">Brassica napus</name>
    <name type="common">Rape</name>
    <dbReference type="NCBI Taxonomy" id="3708"/>
    <lineage>
        <taxon>Eukaryota</taxon>
        <taxon>Viridiplantae</taxon>
        <taxon>Streptophyta</taxon>
        <taxon>Embryophyta</taxon>
        <taxon>Tracheophyta</taxon>
        <taxon>Spermatophyta</taxon>
        <taxon>Magnoliopsida</taxon>
        <taxon>eudicotyledons</taxon>
        <taxon>Gunneridae</taxon>
        <taxon>Pentapetalae</taxon>
        <taxon>rosids</taxon>
        <taxon>malvids</taxon>
        <taxon>Brassicales</taxon>
        <taxon>Brassicaceae</taxon>
        <taxon>Brassiceae</taxon>
        <taxon>Brassica</taxon>
    </lineage>
</organism>
<name>A0ABQ8DYG7_BRANA</name>
<dbReference type="EMBL" id="JAGKQM010000003">
    <property type="protein sequence ID" value="KAH0934411.1"/>
    <property type="molecule type" value="Genomic_DNA"/>
</dbReference>
<protein>
    <submittedName>
        <fullName evidence="1">Uncharacterized protein</fullName>
    </submittedName>
</protein>
<evidence type="ECO:0000313" key="2">
    <source>
        <dbReference type="Proteomes" id="UP000824890"/>
    </source>
</evidence>
<comment type="caution">
    <text evidence="1">The sequence shown here is derived from an EMBL/GenBank/DDBJ whole genome shotgun (WGS) entry which is preliminary data.</text>
</comment>
<gene>
    <name evidence="1" type="ORF">HID58_011528</name>
</gene>